<evidence type="ECO:0000313" key="6">
    <source>
        <dbReference type="Proteomes" id="UP001556367"/>
    </source>
</evidence>
<dbReference type="InterPro" id="IPR015421">
    <property type="entry name" value="PyrdxlP-dep_Trfase_major"/>
</dbReference>
<protein>
    <recommendedName>
        <fullName evidence="7">PLP-dependent transferase</fullName>
    </recommendedName>
</protein>
<organism evidence="5 6">
    <name type="scientific">Hohenbuehelia grisea</name>
    <dbReference type="NCBI Taxonomy" id="104357"/>
    <lineage>
        <taxon>Eukaryota</taxon>
        <taxon>Fungi</taxon>
        <taxon>Dikarya</taxon>
        <taxon>Basidiomycota</taxon>
        <taxon>Agaricomycotina</taxon>
        <taxon>Agaricomycetes</taxon>
        <taxon>Agaricomycetidae</taxon>
        <taxon>Agaricales</taxon>
        <taxon>Pleurotineae</taxon>
        <taxon>Pleurotaceae</taxon>
        <taxon>Hohenbuehelia</taxon>
    </lineage>
</organism>
<dbReference type="Pfam" id="PF00282">
    <property type="entry name" value="Pyridoxal_deC"/>
    <property type="match status" value="1"/>
</dbReference>
<reference evidence="6" key="1">
    <citation type="submission" date="2024-06" db="EMBL/GenBank/DDBJ databases">
        <title>Multi-omics analyses provide insights into the biosynthesis of the anticancer antibiotic pleurotin in Hohenbuehelia grisea.</title>
        <authorList>
            <person name="Weaver J.A."/>
            <person name="Alberti F."/>
        </authorList>
    </citation>
    <scope>NUCLEOTIDE SEQUENCE [LARGE SCALE GENOMIC DNA]</scope>
    <source>
        <strain evidence="6">T-177</strain>
    </source>
</reference>
<sequence>MANAKDHDDYNATGAWFLGPRGENTAVLTELLSTALQSQVHGRQQYYPADESPVNETMIASATFQKNLEKLRAMVVRLGPELAAHSVPFWNPRYNAHMNMDTSLPGIVGYFTAMLSNPNNVATEASPLTTAIEITVGNQLCELIGYNTSPTENIVSWGHITCGGSIANLESMWAARNLKFYPLSLRLCMEEELKFIADSFTVPTCAQDAGENSKPKLLKDFTLWELLNITPTSILDIPSRLLNQYGITGAFLEKFLKRYLVQSIGMEKIEQLITEKLSKPTSQRKQEGFGLNAMAYFASATMHYSWPKGAGITGIGSDNMIPVPVDESARMVPESLRKCLQECLDAQRAVYAVVAIIGSTEHGACDPLKDILDIREEFQKKGMSFVVHADGAWGTYFAAAIPQDVVKRVLRLSRKSKTSSEMYSHALHDNFVPTLPLKPKTIESIVHMRFCDSITVDPHKSGYIQYPAGGLLYADGRMRFLVTWKSPIVYRQGEAESIGVYGVEGSKPGAAPVAAFFSHVVIGLNPKGYGQLLGQALFSGVKMYAHLATMSTSASTFVLRPLNLLPAEENASSEEIEEQKEEIRNHILGVNNRELADSKHWKLLVEMGSDLSINAFVVNFKLGDTVNEDIVEANYLNQRIFKKLSITSVNDKAQDKPLILTSTVLADSKYGACLATLKERLGLKGPQDLYTLVNVVMSPWPTADDLTRSIALSLEAVIKAECETSVRRNTLADDGHGFVIQDSGLDSEHQPFHFVHLAMFNVENHRRQLIISGTLDHPVLSQYRSLHKQFPDVVYLIANKHASTLNKILSKDELDIVLVRMDDPYKIPIAEGKLSGITVVADRKLNSKYLDPYPERSMPFFVYSTGGGDAAVHMDHVYTASPNIQLSAENVHIDHLAHNWNEQPLIYAHLPLPEYAMHPFPPTDDNSFHLNEFFFRPNAKFDNVLITKDIEGKEAITTTSITLGTNVFVDTSMLNENPEDYGKPDAPHHHITDPSHEPSPPAQTYADIIRRIESTVASI</sequence>
<evidence type="ECO:0000256" key="4">
    <source>
        <dbReference type="SAM" id="MobiDB-lite"/>
    </source>
</evidence>
<evidence type="ECO:0000256" key="1">
    <source>
        <dbReference type="ARBA" id="ARBA00001933"/>
    </source>
</evidence>
<dbReference type="Proteomes" id="UP001556367">
    <property type="component" value="Unassembled WGS sequence"/>
</dbReference>
<proteinExistence type="predicted"/>
<evidence type="ECO:0000256" key="2">
    <source>
        <dbReference type="ARBA" id="ARBA00022898"/>
    </source>
</evidence>
<keyword evidence="6" id="KW-1185">Reference proteome</keyword>
<evidence type="ECO:0000256" key="3">
    <source>
        <dbReference type="ARBA" id="ARBA00023239"/>
    </source>
</evidence>
<comment type="cofactor">
    <cofactor evidence="1">
        <name>pyridoxal 5'-phosphate</name>
        <dbReference type="ChEBI" id="CHEBI:597326"/>
    </cofactor>
</comment>
<name>A0ABR3IWS8_9AGAR</name>
<feature type="compositionally biased region" description="Basic and acidic residues" evidence="4">
    <location>
        <begin position="980"/>
        <end position="996"/>
    </location>
</feature>
<dbReference type="InterPro" id="IPR050477">
    <property type="entry name" value="GrpII_AminoAcid_Decarb"/>
</dbReference>
<dbReference type="InterPro" id="IPR015424">
    <property type="entry name" value="PyrdxlP-dep_Trfase"/>
</dbReference>
<evidence type="ECO:0008006" key="7">
    <source>
        <dbReference type="Google" id="ProtNLM"/>
    </source>
</evidence>
<evidence type="ECO:0000313" key="5">
    <source>
        <dbReference type="EMBL" id="KAL0947752.1"/>
    </source>
</evidence>
<dbReference type="Gene3D" id="3.40.640.10">
    <property type="entry name" value="Type I PLP-dependent aspartate aminotransferase-like (Major domain)"/>
    <property type="match status" value="1"/>
</dbReference>
<comment type="caution">
    <text evidence="5">The sequence shown here is derived from an EMBL/GenBank/DDBJ whole genome shotgun (WGS) entry which is preliminary data.</text>
</comment>
<keyword evidence="3" id="KW-0456">Lyase</keyword>
<gene>
    <name evidence="5" type="ORF">HGRIS_013830</name>
</gene>
<dbReference type="EMBL" id="JASNQZ010000015">
    <property type="protein sequence ID" value="KAL0947752.1"/>
    <property type="molecule type" value="Genomic_DNA"/>
</dbReference>
<dbReference type="SUPFAM" id="SSF53383">
    <property type="entry name" value="PLP-dependent transferases"/>
    <property type="match status" value="1"/>
</dbReference>
<accession>A0ABR3IWS8</accession>
<dbReference type="PANTHER" id="PTHR42735:SF4">
    <property type="entry name" value="PYRIDOXAL PHOSPHATE-DEPENDENT DECARBOXYLASE FAMILY PROTEIN"/>
    <property type="match status" value="1"/>
</dbReference>
<keyword evidence="2" id="KW-0663">Pyridoxal phosphate</keyword>
<dbReference type="InterPro" id="IPR002129">
    <property type="entry name" value="PyrdxlP-dep_de-COase"/>
</dbReference>
<dbReference type="PANTHER" id="PTHR42735">
    <property type="match status" value="1"/>
</dbReference>
<feature type="region of interest" description="Disordered" evidence="4">
    <location>
        <begin position="976"/>
        <end position="1002"/>
    </location>
</feature>